<evidence type="ECO:0000313" key="3">
    <source>
        <dbReference type="Proteomes" id="UP000664534"/>
    </source>
</evidence>
<name>A0A8H3IDT4_9LECA</name>
<organism evidence="2 3">
    <name type="scientific">Imshaugia aleurites</name>
    <dbReference type="NCBI Taxonomy" id="172621"/>
    <lineage>
        <taxon>Eukaryota</taxon>
        <taxon>Fungi</taxon>
        <taxon>Dikarya</taxon>
        <taxon>Ascomycota</taxon>
        <taxon>Pezizomycotina</taxon>
        <taxon>Lecanoromycetes</taxon>
        <taxon>OSLEUM clade</taxon>
        <taxon>Lecanoromycetidae</taxon>
        <taxon>Lecanorales</taxon>
        <taxon>Lecanorineae</taxon>
        <taxon>Parmeliaceae</taxon>
        <taxon>Imshaugia</taxon>
    </lineage>
</organism>
<keyword evidence="3" id="KW-1185">Reference proteome</keyword>
<dbReference type="Proteomes" id="UP000664534">
    <property type="component" value="Unassembled WGS sequence"/>
</dbReference>
<feature type="region of interest" description="Disordered" evidence="1">
    <location>
        <begin position="1"/>
        <end position="26"/>
    </location>
</feature>
<sequence length="91" mass="10005">MQRLSWRPGQQAQQPSLATQQDDAMKNGLHAEALETEWQQQRQGRHKAAAAALAGHRPDITTSGARAKRAAPISIRTSNTSEKTVLTMDLM</sequence>
<reference evidence="2" key="1">
    <citation type="submission" date="2021-03" db="EMBL/GenBank/DDBJ databases">
        <authorList>
            <person name="Tagirdzhanova G."/>
        </authorList>
    </citation>
    <scope>NUCLEOTIDE SEQUENCE</scope>
</reference>
<dbReference type="EMBL" id="CAJPDT010000006">
    <property type="protein sequence ID" value="CAF9909939.1"/>
    <property type="molecule type" value="Genomic_DNA"/>
</dbReference>
<dbReference type="AlphaFoldDB" id="A0A8H3IDT4"/>
<protein>
    <submittedName>
        <fullName evidence="2">Uncharacterized protein</fullName>
    </submittedName>
</protein>
<accession>A0A8H3IDT4</accession>
<evidence type="ECO:0000256" key="1">
    <source>
        <dbReference type="SAM" id="MobiDB-lite"/>
    </source>
</evidence>
<comment type="caution">
    <text evidence="2">The sequence shown here is derived from an EMBL/GenBank/DDBJ whole genome shotgun (WGS) entry which is preliminary data.</text>
</comment>
<feature type="compositionally biased region" description="Low complexity" evidence="1">
    <location>
        <begin position="10"/>
        <end position="21"/>
    </location>
</feature>
<proteinExistence type="predicted"/>
<gene>
    <name evidence="2" type="ORF">IMSHALPRED_008511</name>
</gene>
<evidence type="ECO:0000313" key="2">
    <source>
        <dbReference type="EMBL" id="CAF9909939.1"/>
    </source>
</evidence>